<dbReference type="EMBL" id="WHWB01008098">
    <property type="protein sequence ID" value="KAJ7428871.1"/>
    <property type="molecule type" value="Genomic_DNA"/>
</dbReference>
<reference evidence="2" key="1">
    <citation type="submission" date="2019-10" db="EMBL/GenBank/DDBJ databases">
        <authorList>
            <person name="Soares A.E.R."/>
            <person name="Aleixo A."/>
            <person name="Schneider P."/>
            <person name="Miyaki C.Y."/>
            <person name="Schneider M.P."/>
            <person name="Mello C."/>
            <person name="Vasconcelos A.T.R."/>
        </authorList>
    </citation>
    <scope>NUCLEOTIDE SEQUENCE</scope>
    <source>
        <tissue evidence="2">Muscle</tissue>
    </source>
</reference>
<evidence type="ECO:0000256" key="1">
    <source>
        <dbReference type="SAM" id="Coils"/>
    </source>
</evidence>
<name>A0ABQ9E153_9PASS</name>
<protein>
    <submittedName>
        <fullName evidence="2">Uncharacterized protein</fullName>
    </submittedName>
</protein>
<feature type="coiled-coil region" evidence="1">
    <location>
        <begin position="55"/>
        <end position="97"/>
    </location>
</feature>
<comment type="caution">
    <text evidence="2">The sequence shown here is derived from an EMBL/GenBank/DDBJ whole genome shotgun (WGS) entry which is preliminary data.</text>
</comment>
<gene>
    <name evidence="2" type="ORF">WISP_00559</name>
</gene>
<keyword evidence="3" id="KW-1185">Reference proteome</keyword>
<organism evidence="2 3">
    <name type="scientific">Willisornis vidua</name>
    <name type="common">Xingu scale-backed antbird</name>
    <dbReference type="NCBI Taxonomy" id="1566151"/>
    <lineage>
        <taxon>Eukaryota</taxon>
        <taxon>Metazoa</taxon>
        <taxon>Chordata</taxon>
        <taxon>Craniata</taxon>
        <taxon>Vertebrata</taxon>
        <taxon>Euteleostomi</taxon>
        <taxon>Archelosauria</taxon>
        <taxon>Archosauria</taxon>
        <taxon>Dinosauria</taxon>
        <taxon>Saurischia</taxon>
        <taxon>Theropoda</taxon>
        <taxon>Coelurosauria</taxon>
        <taxon>Aves</taxon>
        <taxon>Neognathae</taxon>
        <taxon>Neoaves</taxon>
        <taxon>Telluraves</taxon>
        <taxon>Australaves</taxon>
        <taxon>Passeriformes</taxon>
        <taxon>Thamnophilidae</taxon>
        <taxon>Willisornis</taxon>
    </lineage>
</organism>
<evidence type="ECO:0000313" key="2">
    <source>
        <dbReference type="EMBL" id="KAJ7428871.1"/>
    </source>
</evidence>
<evidence type="ECO:0000313" key="3">
    <source>
        <dbReference type="Proteomes" id="UP001145742"/>
    </source>
</evidence>
<proteinExistence type="predicted"/>
<accession>A0ABQ9E153</accession>
<dbReference type="Proteomes" id="UP001145742">
    <property type="component" value="Unassembled WGS sequence"/>
</dbReference>
<sequence>MYKNTSKSSWVSLRFLSRCPNPAWPPLPLQDKVESERQKVLSWFQGLCLTLRDHTQELLAQLGHLERHLEKEQEENLMSLTQEISRLESWIQELEGKSREPARTFLQVGQGGIQETPKSWELTPNSGN</sequence>
<keyword evidence="1" id="KW-0175">Coiled coil</keyword>